<evidence type="ECO:0000256" key="1">
    <source>
        <dbReference type="SAM" id="MobiDB-lite"/>
    </source>
</evidence>
<accession>A0AAD9MB18</accession>
<dbReference type="Proteomes" id="UP001217918">
    <property type="component" value="Unassembled WGS sequence"/>
</dbReference>
<reference evidence="2" key="1">
    <citation type="journal article" date="2023" name="Mol. Plant Microbe Interact.">
        <title>Elucidating the Obligate Nature and Biological Capacity of an Invasive Fungal Corn Pathogen.</title>
        <authorList>
            <person name="MacCready J.S."/>
            <person name="Roggenkamp E.M."/>
            <person name="Gdanetz K."/>
            <person name="Chilvers M.I."/>
        </authorList>
    </citation>
    <scope>NUCLEOTIDE SEQUENCE</scope>
    <source>
        <strain evidence="2">PM02</strain>
    </source>
</reference>
<feature type="region of interest" description="Disordered" evidence="1">
    <location>
        <begin position="137"/>
        <end position="164"/>
    </location>
</feature>
<gene>
    <name evidence="2" type="ORF">P8C59_000296</name>
</gene>
<comment type="caution">
    <text evidence="2">The sequence shown here is derived from an EMBL/GenBank/DDBJ whole genome shotgun (WGS) entry which is preliminary data.</text>
</comment>
<dbReference type="EMBL" id="JAQQPM010000001">
    <property type="protein sequence ID" value="KAK2066481.1"/>
    <property type="molecule type" value="Genomic_DNA"/>
</dbReference>
<protein>
    <submittedName>
        <fullName evidence="2">Uncharacterized protein</fullName>
    </submittedName>
</protein>
<proteinExistence type="predicted"/>
<name>A0AAD9MB18_9PEZI</name>
<keyword evidence="3" id="KW-1185">Reference proteome</keyword>
<feature type="compositionally biased region" description="Polar residues" evidence="1">
    <location>
        <begin position="137"/>
        <end position="153"/>
    </location>
</feature>
<evidence type="ECO:0000313" key="2">
    <source>
        <dbReference type="EMBL" id="KAK2066481.1"/>
    </source>
</evidence>
<organism evidence="2 3">
    <name type="scientific">Phyllachora maydis</name>
    <dbReference type="NCBI Taxonomy" id="1825666"/>
    <lineage>
        <taxon>Eukaryota</taxon>
        <taxon>Fungi</taxon>
        <taxon>Dikarya</taxon>
        <taxon>Ascomycota</taxon>
        <taxon>Pezizomycotina</taxon>
        <taxon>Sordariomycetes</taxon>
        <taxon>Sordariomycetidae</taxon>
        <taxon>Phyllachorales</taxon>
        <taxon>Phyllachoraceae</taxon>
        <taxon>Phyllachora</taxon>
    </lineage>
</organism>
<dbReference type="AlphaFoldDB" id="A0AAD9MB18"/>
<sequence>MYVDFSAERQRRAWLLFVKHEGACAGLHPVPYVTSAQSKLCAATLARLDDTSHEPRPAFSLAGRCIRPSDLQQSVIKMNEAVLCPELEIILEFVEINDVTLAAGTRHPSLTLCTSTSCTWILHQTVLVLGYNGAVSSTTWRGSSSDTRQTPQESRGRKGRKQDK</sequence>
<evidence type="ECO:0000313" key="3">
    <source>
        <dbReference type="Proteomes" id="UP001217918"/>
    </source>
</evidence>